<dbReference type="PANTHER" id="PTHR43194:SF5">
    <property type="entry name" value="PIMELOYL-[ACYL-CARRIER PROTEIN] METHYL ESTER ESTERASE"/>
    <property type="match status" value="1"/>
</dbReference>
<accession>A0A0H0XQW5</accession>
<dbReference type="PANTHER" id="PTHR43194">
    <property type="entry name" value="HYDROLASE ALPHA/BETA FOLD FAMILY"/>
    <property type="match status" value="1"/>
</dbReference>
<dbReference type="Pfam" id="PF00561">
    <property type="entry name" value="Abhydrolase_1"/>
    <property type="match status" value="1"/>
</dbReference>
<protein>
    <recommendedName>
        <fullName evidence="1">AB hydrolase-1 domain-containing protein</fullName>
    </recommendedName>
</protein>
<keyword evidence="3" id="KW-1185">Reference proteome</keyword>
<organism evidence="2 3">
    <name type="scientific">Aurantiacibacter marinus</name>
    <dbReference type="NCBI Taxonomy" id="874156"/>
    <lineage>
        <taxon>Bacteria</taxon>
        <taxon>Pseudomonadati</taxon>
        <taxon>Pseudomonadota</taxon>
        <taxon>Alphaproteobacteria</taxon>
        <taxon>Sphingomonadales</taxon>
        <taxon>Erythrobacteraceae</taxon>
        <taxon>Aurantiacibacter</taxon>
    </lineage>
</organism>
<evidence type="ECO:0000259" key="1">
    <source>
        <dbReference type="Pfam" id="PF00561"/>
    </source>
</evidence>
<dbReference type="Proteomes" id="UP000053455">
    <property type="component" value="Unassembled WGS sequence"/>
</dbReference>
<comment type="caution">
    <text evidence="2">The sequence shown here is derived from an EMBL/GenBank/DDBJ whole genome shotgun (WGS) entry which is preliminary data.</text>
</comment>
<name>A0A0H0XQW5_9SPHN</name>
<dbReference type="InterPro" id="IPR050228">
    <property type="entry name" value="Carboxylesterase_BioH"/>
</dbReference>
<dbReference type="OrthoDB" id="9801400at2"/>
<dbReference type="Gene3D" id="3.40.50.1820">
    <property type="entry name" value="alpha/beta hydrolase"/>
    <property type="match status" value="1"/>
</dbReference>
<dbReference type="AlphaFoldDB" id="A0A0H0XQW5"/>
<dbReference type="PATRIC" id="fig|874156.12.peg.372"/>
<evidence type="ECO:0000313" key="2">
    <source>
        <dbReference type="EMBL" id="KLI64376.1"/>
    </source>
</evidence>
<sequence>MGASGMTDAPMPPVARAIWHGEVDVGDGIVPVALAGDGPPLIMLHGWTLDWRMWQPQIDALAQHFQLVMPDRRGFGMSTAPPDLSREADDVERIADFLGLERYALLGLSQGAAVALDCAHKHGWRINCLIASGAPLPALVERDEVIDIARYEAWARDGDLAAMRTDWSHHELMRHDNPATSALVEQILGDYAGRDLLSPSALPGVPRDALAHLPMPLLAMTGASDSVWRRDCARALGDLVPRGRSALIEGAGHMANLDNPAGFNEVVGEFLHKCIRPKT</sequence>
<dbReference type="InterPro" id="IPR000073">
    <property type="entry name" value="AB_hydrolase_1"/>
</dbReference>
<dbReference type="SUPFAM" id="SSF53474">
    <property type="entry name" value="alpha/beta-Hydrolases"/>
    <property type="match status" value="1"/>
</dbReference>
<gene>
    <name evidence="2" type="ORF">AAV99_01790</name>
</gene>
<dbReference type="InterPro" id="IPR029058">
    <property type="entry name" value="AB_hydrolase_fold"/>
</dbReference>
<dbReference type="STRING" id="874156.GCA_001021555_00922"/>
<evidence type="ECO:0000313" key="3">
    <source>
        <dbReference type="Proteomes" id="UP000053455"/>
    </source>
</evidence>
<feature type="domain" description="AB hydrolase-1" evidence="1">
    <location>
        <begin position="39"/>
        <end position="162"/>
    </location>
</feature>
<proteinExistence type="predicted"/>
<dbReference type="EMBL" id="LBHU01000001">
    <property type="protein sequence ID" value="KLI64376.1"/>
    <property type="molecule type" value="Genomic_DNA"/>
</dbReference>
<reference evidence="2 3" key="1">
    <citation type="submission" date="2015-04" db="EMBL/GenBank/DDBJ databases">
        <title>The draft genome sequence of Erythrobacter marinus HWDM-33.</title>
        <authorList>
            <person name="Zhuang L."/>
            <person name="Liu Y."/>
            <person name="Shao Z."/>
        </authorList>
    </citation>
    <scope>NUCLEOTIDE SEQUENCE [LARGE SCALE GENOMIC DNA]</scope>
    <source>
        <strain evidence="2 3">HWDM-33</strain>
    </source>
</reference>